<dbReference type="InterPro" id="IPR050206">
    <property type="entry name" value="FtsK/SpoIIIE/SftA"/>
</dbReference>
<evidence type="ECO:0000256" key="8">
    <source>
        <dbReference type="ARBA" id="ARBA00023136"/>
    </source>
</evidence>
<dbReference type="PANTHER" id="PTHR22683">
    <property type="entry name" value="SPORULATION PROTEIN RELATED"/>
    <property type="match status" value="1"/>
</dbReference>
<dbReference type="InterPro" id="IPR023836">
    <property type="entry name" value="EccCa-like_Actinobacteria"/>
</dbReference>
<feature type="binding site" evidence="9">
    <location>
        <begin position="412"/>
        <end position="419"/>
    </location>
    <ligand>
        <name>ATP</name>
        <dbReference type="ChEBI" id="CHEBI:30616"/>
    </ligand>
</feature>
<organism evidence="12 13">
    <name type="scientific">Mycolicibacterium sediminis</name>
    <dbReference type="NCBI Taxonomy" id="1286180"/>
    <lineage>
        <taxon>Bacteria</taxon>
        <taxon>Bacillati</taxon>
        <taxon>Actinomycetota</taxon>
        <taxon>Actinomycetes</taxon>
        <taxon>Mycobacteriales</taxon>
        <taxon>Mycobacteriaceae</taxon>
        <taxon>Mycolicibacterium</taxon>
    </lineage>
</organism>
<evidence type="ECO:0000256" key="6">
    <source>
        <dbReference type="ARBA" id="ARBA00022840"/>
    </source>
</evidence>
<feature type="domain" description="FtsK" evidence="11">
    <location>
        <begin position="723"/>
        <end position="899"/>
    </location>
</feature>
<evidence type="ECO:0000256" key="7">
    <source>
        <dbReference type="ARBA" id="ARBA00022989"/>
    </source>
</evidence>
<dbReference type="RefSeq" id="WP_308206650.1">
    <property type="nucleotide sequence ID" value="NZ_BAABFJ010000004.1"/>
</dbReference>
<dbReference type="Pfam" id="PF01580">
    <property type="entry name" value="FtsK_SpoIIIE"/>
    <property type="match status" value="2"/>
</dbReference>
<gene>
    <name evidence="12" type="ORF">MSEDJ_24580</name>
</gene>
<dbReference type="InterPro" id="IPR027417">
    <property type="entry name" value="P-loop_NTPase"/>
</dbReference>
<reference evidence="12 13" key="1">
    <citation type="journal article" date="2019" name="Emerg. Microbes Infect.">
        <title>Comprehensive subspecies identification of 175 nontuberculous mycobacteria species based on 7547 genomic profiles.</title>
        <authorList>
            <person name="Matsumoto Y."/>
            <person name="Kinjo T."/>
            <person name="Motooka D."/>
            <person name="Nabeya D."/>
            <person name="Jung N."/>
            <person name="Uechi K."/>
            <person name="Horii T."/>
            <person name="Iida T."/>
            <person name="Fujita J."/>
            <person name="Nakamura S."/>
        </authorList>
    </citation>
    <scope>NUCLEOTIDE SEQUENCE [LARGE SCALE GENOMIC DNA]</scope>
    <source>
        <strain evidence="12 13">JCM 17899</strain>
    </source>
</reference>
<protein>
    <submittedName>
        <fullName evidence="12">Type VII secretion protein EccC</fullName>
    </submittedName>
</protein>
<feature type="domain" description="FtsK" evidence="11">
    <location>
        <begin position="977"/>
        <end position="1161"/>
    </location>
</feature>
<keyword evidence="4" id="KW-0677">Repeat</keyword>
<evidence type="ECO:0000256" key="2">
    <source>
        <dbReference type="ARBA" id="ARBA00022475"/>
    </source>
</evidence>
<evidence type="ECO:0000313" key="12">
    <source>
        <dbReference type="EMBL" id="BBY28362.1"/>
    </source>
</evidence>
<keyword evidence="5 9" id="KW-0547">Nucleotide-binding</keyword>
<keyword evidence="8 10" id="KW-0472">Membrane</keyword>
<proteinExistence type="predicted"/>
<keyword evidence="2" id="KW-1003">Cell membrane</keyword>
<dbReference type="KEGG" id="msei:MSEDJ_24580"/>
<dbReference type="PROSITE" id="PS50901">
    <property type="entry name" value="FTSK"/>
    <property type="match status" value="3"/>
</dbReference>
<feature type="transmembrane region" description="Helical" evidence="10">
    <location>
        <begin position="20"/>
        <end position="40"/>
    </location>
</feature>
<dbReference type="NCBIfam" id="TIGR03925">
    <property type="entry name" value="T7SS_EccC_b"/>
    <property type="match status" value="1"/>
</dbReference>
<feature type="domain" description="FtsK" evidence="11">
    <location>
        <begin position="389"/>
        <end position="589"/>
    </location>
</feature>
<evidence type="ECO:0000313" key="13">
    <source>
        <dbReference type="Proteomes" id="UP000467193"/>
    </source>
</evidence>
<evidence type="ECO:0000256" key="3">
    <source>
        <dbReference type="ARBA" id="ARBA00022692"/>
    </source>
</evidence>
<dbReference type="GO" id="GO:0003677">
    <property type="term" value="F:DNA binding"/>
    <property type="evidence" value="ECO:0007669"/>
    <property type="project" value="InterPro"/>
</dbReference>
<dbReference type="Gene3D" id="3.40.50.300">
    <property type="entry name" value="P-loop containing nucleotide triphosphate hydrolases"/>
    <property type="match status" value="4"/>
</dbReference>
<evidence type="ECO:0000256" key="5">
    <source>
        <dbReference type="ARBA" id="ARBA00022741"/>
    </source>
</evidence>
<comment type="subcellular location">
    <subcellularLocation>
        <location evidence="1">Cell membrane</location>
        <topology evidence="1">Multi-pass membrane protein</topology>
    </subcellularLocation>
</comment>
<feature type="binding site" evidence="9">
    <location>
        <begin position="997"/>
        <end position="1004"/>
    </location>
    <ligand>
        <name>ATP</name>
        <dbReference type="ChEBI" id="CHEBI:30616"/>
    </ligand>
</feature>
<dbReference type="EMBL" id="AP022588">
    <property type="protein sequence ID" value="BBY28362.1"/>
    <property type="molecule type" value="Genomic_DNA"/>
</dbReference>
<dbReference type="InterPro" id="IPR002543">
    <property type="entry name" value="FtsK_dom"/>
</dbReference>
<dbReference type="SUPFAM" id="SSF52540">
    <property type="entry name" value="P-loop containing nucleoside triphosphate hydrolases"/>
    <property type="match status" value="3"/>
</dbReference>
<evidence type="ECO:0000259" key="11">
    <source>
        <dbReference type="PROSITE" id="PS50901"/>
    </source>
</evidence>
<dbReference type="InterPro" id="IPR023837">
    <property type="entry name" value="EccCb-like_Actinobacteria"/>
</dbReference>
<keyword evidence="7 10" id="KW-1133">Transmembrane helix</keyword>
<dbReference type="GO" id="GO:0005886">
    <property type="term" value="C:plasma membrane"/>
    <property type="evidence" value="ECO:0007669"/>
    <property type="project" value="UniProtKB-SubCell"/>
</dbReference>
<evidence type="ECO:0000256" key="9">
    <source>
        <dbReference type="PROSITE-ProRule" id="PRU00289"/>
    </source>
</evidence>
<name>A0A7I7QQ67_9MYCO</name>
<evidence type="ECO:0000256" key="10">
    <source>
        <dbReference type="SAM" id="Phobius"/>
    </source>
</evidence>
<dbReference type="GO" id="GO:0005524">
    <property type="term" value="F:ATP binding"/>
    <property type="evidence" value="ECO:0007669"/>
    <property type="project" value="UniProtKB-UniRule"/>
</dbReference>
<keyword evidence="3 10" id="KW-0812">Transmembrane</keyword>
<dbReference type="PANTHER" id="PTHR22683:SF1">
    <property type="entry name" value="TYPE VII SECRETION SYSTEM PROTEIN ESSC"/>
    <property type="match status" value="1"/>
</dbReference>
<sequence length="1194" mass="126123">MYVTVDPPPTVPRDASTSPMARVLPVVMLIAAGGMALLYFGSGTGGRGPTMLLFPVMMMVSVLGSFAYGMRGARRAADLDAARRRYLRYLDSLDEMVAREAADQHRSMHADHPEPAALWTVVGAQRAWERRRSDPNFGHVRIGVGPAPSTTRLVAPTTDSGEDVDPYSSAVAAQLIEHGSMLEDLPIVLDVTAHPVIAVDGDVETARATARALICQLAVHHHPDDVRVVAAVDDSTAAAWDWLKWLPHHRDENRIDAAGPVRMAHRRVRAAPPAGAAHVVVIRDGGEVTAVGPGATVLTVGSPGSLAVAHRIAVPGLDAVTDAMTEAESEACARRIASIDRGYGGRRLDHRWADLVGIGDPGSVDVVRTWSPRTRSARLRVPVGTDGEGDPVELDLKEAAHGGMGPHGLCIGATGSGKSELLRTLALGLVATHSPDALNLALIDFKGGATFRGFERLRHVAAVITNLSDEAHLVTRMRDALAGEMTRRQELLRAAGGFAGVADYDRARASGTALPPLPALLIVVDEFSELLAQQPDLAELFVAIGRLGRSLGMHLLLASQRLDEGRLRGLESHLSYRIALKTFSPAESRAVLGTSDAHELPGSPGAAYLKTADGRLTRFTAAYVSAAAARATPVPGDHGIDAPVPFVGRRVGMLRTEQAPTSNLSTLDVVVDRLAGRGRPAHLVWSPPLTVSPTVREVLDAVPGSAPLSVPIGVVDRPFHQRRDTLVADLSGTGGNVAVVGGPRAGKSTALQTLVQALAETHSPDQVQIYGLDFGGGSLGMTERLPHVGAVARGHDAELARRILARVTALVREREAARRRTGVAGDAEPHVFLVVDGWAAARRDLDGVDETVTALAGQGLAVGVHVVLSAARWADLRPALKDQLGTRIELRLGDPVESEMDRAKARMLAGRPAGRGITRDGNEFAIAVPDLDDATARAIASRHGGPCAPAVGTLPARVDADSLPRPTATVVPLGVGDEELSAEMVDFGAQPHLLILGDNGCGKTSVLRTVCRSVTEAGPAHLVIVDPRRTLLAAVPDEHVTYAATADAARARLTDLAAVLRDRLPGPDVTQRQLRERSWWTGPQAWLVVDDYDLVSEAAGGNPLVVLADLLPHAGDVGLHVVLARRSGGAARAMFDPVLGRLRDLGAMGLVMSARPDDGPLFGSLRPTPQLPGRGTLIRRGLGDLLVQVAWTEP</sequence>
<dbReference type="NCBIfam" id="TIGR03924">
    <property type="entry name" value="T7SS_EccC_a"/>
    <property type="match status" value="1"/>
</dbReference>
<dbReference type="AlphaFoldDB" id="A0A7I7QQ67"/>
<dbReference type="SMART" id="SM00382">
    <property type="entry name" value="AAA"/>
    <property type="match status" value="3"/>
</dbReference>
<keyword evidence="13" id="KW-1185">Reference proteome</keyword>
<evidence type="ECO:0000256" key="4">
    <source>
        <dbReference type="ARBA" id="ARBA00022737"/>
    </source>
</evidence>
<feature type="transmembrane region" description="Helical" evidence="10">
    <location>
        <begin position="52"/>
        <end position="70"/>
    </location>
</feature>
<accession>A0A7I7QQ67</accession>
<dbReference type="InterPro" id="IPR003593">
    <property type="entry name" value="AAA+_ATPase"/>
</dbReference>
<dbReference type="Proteomes" id="UP000467193">
    <property type="component" value="Chromosome"/>
</dbReference>
<evidence type="ECO:0000256" key="1">
    <source>
        <dbReference type="ARBA" id="ARBA00004651"/>
    </source>
</evidence>
<feature type="binding site" evidence="9">
    <location>
        <begin position="741"/>
        <end position="748"/>
    </location>
    <ligand>
        <name>ATP</name>
        <dbReference type="ChEBI" id="CHEBI:30616"/>
    </ligand>
</feature>
<keyword evidence="6 9" id="KW-0067">ATP-binding</keyword>